<evidence type="ECO:0000313" key="1">
    <source>
        <dbReference type="EMBL" id="KIM38292.1"/>
    </source>
</evidence>
<protein>
    <submittedName>
        <fullName evidence="1">Uncharacterized protein</fullName>
    </submittedName>
</protein>
<name>A0A0C2YBA0_HEBCY</name>
<reference evidence="2" key="2">
    <citation type="submission" date="2015-01" db="EMBL/GenBank/DDBJ databases">
        <title>Evolutionary Origins and Diversification of the Mycorrhizal Mutualists.</title>
        <authorList>
            <consortium name="DOE Joint Genome Institute"/>
            <consortium name="Mycorrhizal Genomics Consortium"/>
            <person name="Kohler A."/>
            <person name="Kuo A."/>
            <person name="Nagy L.G."/>
            <person name="Floudas D."/>
            <person name="Copeland A."/>
            <person name="Barry K.W."/>
            <person name="Cichocki N."/>
            <person name="Veneault-Fourrey C."/>
            <person name="LaButti K."/>
            <person name="Lindquist E.A."/>
            <person name="Lipzen A."/>
            <person name="Lundell T."/>
            <person name="Morin E."/>
            <person name="Murat C."/>
            <person name="Riley R."/>
            <person name="Ohm R."/>
            <person name="Sun H."/>
            <person name="Tunlid A."/>
            <person name="Henrissat B."/>
            <person name="Grigoriev I.V."/>
            <person name="Hibbett D.S."/>
            <person name="Martin F."/>
        </authorList>
    </citation>
    <scope>NUCLEOTIDE SEQUENCE [LARGE SCALE GENOMIC DNA]</scope>
    <source>
        <strain evidence="2">h7</strain>
    </source>
</reference>
<dbReference type="AlphaFoldDB" id="A0A0C2YBA0"/>
<dbReference type="EMBL" id="KN831791">
    <property type="protein sequence ID" value="KIM38292.1"/>
    <property type="molecule type" value="Genomic_DNA"/>
</dbReference>
<reference evidence="1 2" key="1">
    <citation type="submission" date="2014-04" db="EMBL/GenBank/DDBJ databases">
        <authorList>
            <consortium name="DOE Joint Genome Institute"/>
            <person name="Kuo A."/>
            <person name="Gay G."/>
            <person name="Dore J."/>
            <person name="Kohler A."/>
            <person name="Nagy L.G."/>
            <person name="Floudas D."/>
            <person name="Copeland A."/>
            <person name="Barry K.W."/>
            <person name="Cichocki N."/>
            <person name="Veneault-Fourrey C."/>
            <person name="LaButti K."/>
            <person name="Lindquist E.A."/>
            <person name="Lipzen A."/>
            <person name="Lundell T."/>
            <person name="Morin E."/>
            <person name="Murat C."/>
            <person name="Sun H."/>
            <person name="Tunlid A."/>
            <person name="Henrissat B."/>
            <person name="Grigoriev I.V."/>
            <person name="Hibbett D.S."/>
            <person name="Martin F."/>
            <person name="Nordberg H.P."/>
            <person name="Cantor M.N."/>
            <person name="Hua S.X."/>
        </authorList>
    </citation>
    <scope>NUCLEOTIDE SEQUENCE [LARGE SCALE GENOMIC DNA]</scope>
    <source>
        <strain evidence="2">h7</strain>
    </source>
</reference>
<dbReference type="OrthoDB" id="539213at2759"/>
<accession>A0A0C2YBA0</accession>
<keyword evidence="2" id="KW-1185">Reference proteome</keyword>
<gene>
    <name evidence="1" type="ORF">M413DRAFT_30147</name>
</gene>
<evidence type="ECO:0000313" key="2">
    <source>
        <dbReference type="Proteomes" id="UP000053424"/>
    </source>
</evidence>
<organism evidence="1 2">
    <name type="scientific">Hebeloma cylindrosporum</name>
    <dbReference type="NCBI Taxonomy" id="76867"/>
    <lineage>
        <taxon>Eukaryota</taxon>
        <taxon>Fungi</taxon>
        <taxon>Dikarya</taxon>
        <taxon>Basidiomycota</taxon>
        <taxon>Agaricomycotina</taxon>
        <taxon>Agaricomycetes</taxon>
        <taxon>Agaricomycetidae</taxon>
        <taxon>Agaricales</taxon>
        <taxon>Agaricineae</taxon>
        <taxon>Hymenogastraceae</taxon>
        <taxon>Hebeloma</taxon>
    </lineage>
</organism>
<dbReference type="Proteomes" id="UP000053424">
    <property type="component" value="Unassembled WGS sequence"/>
</dbReference>
<dbReference type="HOGENOM" id="CLU_3032572_0_0_1"/>
<proteinExistence type="predicted"/>
<sequence length="55" mass="6599">MTRKLASYEVRLAKYAHQDFKALFSNLRRDEIDLEFEVFDPQYFTFPLGRSSSYT</sequence>